<dbReference type="AlphaFoldDB" id="A0AAV2CYZ2"/>
<name>A0AAV2CYZ2_9ROSI</name>
<organism evidence="2 3">
    <name type="scientific">Linum trigynum</name>
    <dbReference type="NCBI Taxonomy" id="586398"/>
    <lineage>
        <taxon>Eukaryota</taxon>
        <taxon>Viridiplantae</taxon>
        <taxon>Streptophyta</taxon>
        <taxon>Embryophyta</taxon>
        <taxon>Tracheophyta</taxon>
        <taxon>Spermatophyta</taxon>
        <taxon>Magnoliopsida</taxon>
        <taxon>eudicotyledons</taxon>
        <taxon>Gunneridae</taxon>
        <taxon>Pentapetalae</taxon>
        <taxon>rosids</taxon>
        <taxon>fabids</taxon>
        <taxon>Malpighiales</taxon>
        <taxon>Linaceae</taxon>
        <taxon>Linum</taxon>
    </lineage>
</organism>
<evidence type="ECO:0000256" key="1">
    <source>
        <dbReference type="SAM" id="MobiDB-lite"/>
    </source>
</evidence>
<evidence type="ECO:0000313" key="2">
    <source>
        <dbReference type="EMBL" id="CAL1360766.1"/>
    </source>
</evidence>
<evidence type="ECO:0000313" key="3">
    <source>
        <dbReference type="Proteomes" id="UP001497516"/>
    </source>
</evidence>
<feature type="compositionally biased region" description="Low complexity" evidence="1">
    <location>
        <begin position="9"/>
        <end position="20"/>
    </location>
</feature>
<keyword evidence="3" id="KW-1185">Reference proteome</keyword>
<reference evidence="2 3" key="1">
    <citation type="submission" date="2024-04" db="EMBL/GenBank/DDBJ databases">
        <authorList>
            <person name="Fracassetti M."/>
        </authorList>
    </citation>
    <scope>NUCLEOTIDE SEQUENCE [LARGE SCALE GENOMIC DNA]</scope>
</reference>
<feature type="compositionally biased region" description="Basic residues" evidence="1">
    <location>
        <begin position="98"/>
        <end position="108"/>
    </location>
</feature>
<dbReference type="Proteomes" id="UP001497516">
    <property type="component" value="Chromosome 10"/>
</dbReference>
<sequence length="164" mass="18445">MQQARTSRHQPPLSSSSSSHRPPPTFPPGGCESRRNPTPPSVLASSSWPPSWRMEMTATEAPLPLLPSSPSCGTPGEEKSTPAPPLFLQNRRYDQRRLTRRRLHHRPPGPRLRQPCRAARRHHLPSAFACRRGLVGAYCIESVHHTVPKWIREPRRAHVGSDTK</sequence>
<accession>A0AAV2CYZ2</accession>
<dbReference type="EMBL" id="OZ034814">
    <property type="protein sequence ID" value="CAL1360766.1"/>
    <property type="molecule type" value="Genomic_DNA"/>
</dbReference>
<feature type="compositionally biased region" description="Low complexity" evidence="1">
    <location>
        <begin position="62"/>
        <end position="71"/>
    </location>
</feature>
<gene>
    <name evidence="2" type="ORF">LTRI10_LOCUS8181</name>
</gene>
<protein>
    <submittedName>
        <fullName evidence="2">Uncharacterized protein</fullName>
    </submittedName>
</protein>
<proteinExistence type="predicted"/>
<feature type="region of interest" description="Disordered" evidence="1">
    <location>
        <begin position="1"/>
        <end position="114"/>
    </location>
</feature>